<feature type="region of interest" description="Disordered" evidence="2">
    <location>
        <begin position="516"/>
        <end position="544"/>
    </location>
</feature>
<feature type="compositionally biased region" description="Low complexity" evidence="2">
    <location>
        <begin position="583"/>
        <end position="621"/>
    </location>
</feature>
<organism evidence="3 4">
    <name type="scientific">Candida boidinii</name>
    <name type="common">Yeast</name>
    <dbReference type="NCBI Taxonomy" id="5477"/>
    <lineage>
        <taxon>Eukaryota</taxon>
        <taxon>Fungi</taxon>
        <taxon>Dikarya</taxon>
        <taxon>Ascomycota</taxon>
        <taxon>Saccharomycotina</taxon>
        <taxon>Pichiomycetes</taxon>
        <taxon>Pichiales</taxon>
        <taxon>Pichiaceae</taxon>
        <taxon>Ogataea</taxon>
        <taxon>Ogataea/Candida clade</taxon>
    </lineage>
</organism>
<evidence type="ECO:0000256" key="2">
    <source>
        <dbReference type="SAM" id="MobiDB-lite"/>
    </source>
</evidence>
<comment type="caution">
    <text evidence="3">The sequence shown here is derived from an EMBL/GenBank/DDBJ whole genome shotgun (WGS) entry which is preliminary data.</text>
</comment>
<feature type="compositionally biased region" description="Polar residues" evidence="2">
    <location>
        <begin position="423"/>
        <end position="441"/>
    </location>
</feature>
<feature type="compositionally biased region" description="Low complexity" evidence="2">
    <location>
        <begin position="405"/>
        <end position="422"/>
    </location>
</feature>
<proteinExistence type="inferred from homology"/>
<dbReference type="GO" id="GO:0005737">
    <property type="term" value="C:cytoplasm"/>
    <property type="evidence" value="ECO:0007669"/>
    <property type="project" value="TreeGrafter"/>
</dbReference>
<feature type="compositionally biased region" description="Polar residues" evidence="2">
    <location>
        <begin position="516"/>
        <end position="527"/>
    </location>
</feature>
<evidence type="ECO:0000313" key="4">
    <source>
        <dbReference type="Proteomes" id="UP001165120"/>
    </source>
</evidence>
<feature type="compositionally biased region" description="Basic and acidic residues" evidence="2">
    <location>
        <begin position="274"/>
        <end position="284"/>
    </location>
</feature>
<gene>
    <name evidence="3" type="ORF">Cboi02_000120100</name>
</gene>
<keyword evidence="4" id="KW-1185">Reference proteome</keyword>
<feature type="compositionally biased region" description="Low complexity" evidence="2">
    <location>
        <begin position="442"/>
        <end position="459"/>
    </location>
</feature>
<feature type="compositionally biased region" description="Low complexity" evidence="2">
    <location>
        <begin position="285"/>
        <end position="295"/>
    </location>
</feature>
<dbReference type="EMBL" id="BSXN01000265">
    <property type="protein sequence ID" value="GME67846.1"/>
    <property type="molecule type" value="Genomic_DNA"/>
</dbReference>
<dbReference type="PANTHER" id="PTHR31315:SF1">
    <property type="entry name" value="PROTEIN SIP5"/>
    <property type="match status" value="1"/>
</dbReference>
<evidence type="ECO:0000256" key="1">
    <source>
        <dbReference type="ARBA" id="ARBA00010402"/>
    </source>
</evidence>
<dbReference type="AlphaFoldDB" id="A0A9W6SX04"/>
<dbReference type="PANTHER" id="PTHR31315">
    <property type="entry name" value="PROTEIN SIP5"/>
    <property type="match status" value="1"/>
</dbReference>
<accession>A0A9W6SX04</accession>
<comment type="similarity">
    <text evidence="1">Belongs to the SIP5 family.</text>
</comment>
<feature type="region of interest" description="Disordered" evidence="2">
    <location>
        <begin position="583"/>
        <end position="624"/>
    </location>
</feature>
<feature type="region of interest" description="Disordered" evidence="2">
    <location>
        <begin position="1"/>
        <end position="31"/>
    </location>
</feature>
<sequence length="670" mass="75301">MGNVPTKESQNNSSFRRSSSSSSSSINDINNISNTSSANARDLLSRDLLLSREFNGSNIYKLNSSRKFKKDKDKLKLKEQKLLDLIVKYEDNVDGGYLAPYGNYKFSLDYKTDIVRDLIIKRKLAPFYTPLQDFDENWSDDELIEYVKNSNIHTPVSISDLENEDEEDPDDHKIHHSINSIKRKENKLFKKILKEKAILLQNDYCKRYAKDLQIQKNGIKIFENLPSNDLLITIYRKSEECPICFLYYPPMMNYSRCCVQPICTECFVQMKRPDPHPPHDEENNHSGSNNSTNNNPQDLISEPVKCPFCAMPNFGITYNPPNFKTGIDGRHPSEFRSHAVLLEESDDLTSTIPIINNNVNNSHSQKGSISLAMSKSHSAIGTPPRQYNMSNNAQDKSYLDPPISPSKLLSPSSTSSSLPSSPNRQYHQGNPFVNGSIVNNHQSASSISSSFNQSPFNSPKQELESFPQPTNSSNILVDIGSPIANIPAPATATTTTATSTETATVTATAAAVSYSNKSQYDQSTYQEQARKRRGSLPPNSPGVITIDLIRPDWEQKLFNARSRFARRSAAATALHASSLIIQSNDSSNSTGNDNNNESSNGRSSTSRRGSSNSHNHHQQSTYSYHPDLYQRVSRHEQQQLEEKMIEQALKLSLLDEEERQLKARQKKNKS</sequence>
<feature type="region of interest" description="Disordered" evidence="2">
    <location>
        <begin position="274"/>
        <end position="297"/>
    </location>
</feature>
<protein>
    <submittedName>
        <fullName evidence="3">Unnamed protein product</fullName>
    </submittedName>
</protein>
<dbReference type="CDD" id="cd24139">
    <property type="entry name" value="SIP5-like"/>
    <property type="match status" value="1"/>
</dbReference>
<dbReference type="InterPro" id="IPR039301">
    <property type="entry name" value="Sip5/DA2"/>
</dbReference>
<dbReference type="Proteomes" id="UP001165120">
    <property type="component" value="Unassembled WGS sequence"/>
</dbReference>
<evidence type="ECO:0000313" key="3">
    <source>
        <dbReference type="EMBL" id="GME67846.1"/>
    </source>
</evidence>
<name>A0A9W6SX04_CANBO</name>
<reference evidence="3" key="1">
    <citation type="submission" date="2023-04" db="EMBL/GenBank/DDBJ databases">
        <title>Candida boidinii NBRC 10035.</title>
        <authorList>
            <person name="Ichikawa N."/>
            <person name="Sato H."/>
            <person name="Tonouchi N."/>
        </authorList>
    </citation>
    <scope>NUCLEOTIDE SEQUENCE</scope>
    <source>
        <strain evidence="3">NBRC 10035</strain>
    </source>
</reference>
<feature type="compositionally biased region" description="Polar residues" evidence="2">
    <location>
        <begin position="359"/>
        <end position="395"/>
    </location>
</feature>
<feature type="compositionally biased region" description="Low complexity" evidence="2">
    <location>
        <begin position="9"/>
        <end position="31"/>
    </location>
</feature>
<feature type="region of interest" description="Disordered" evidence="2">
    <location>
        <begin position="359"/>
        <end position="474"/>
    </location>
</feature>